<keyword evidence="10" id="KW-1185">Reference proteome</keyword>
<feature type="transmembrane region" description="Helical" evidence="7">
    <location>
        <begin position="118"/>
        <end position="138"/>
    </location>
</feature>
<protein>
    <submittedName>
        <fullName evidence="9">Sugar ABC transporter permease</fullName>
    </submittedName>
</protein>
<dbReference type="RefSeq" id="WP_233698412.1">
    <property type="nucleotide sequence ID" value="NZ_JAJNBZ010000024.1"/>
</dbReference>
<dbReference type="EMBL" id="JAJNBZ010000024">
    <property type="protein sequence ID" value="MCE5172152.1"/>
    <property type="molecule type" value="Genomic_DNA"/>
</dbReference>
<name>A0ABS8YLQ4_9BACL</name>
<dbReference type="Gene3D" id="1.10.3720.10">
    <property type="entry name" value="MetI-like"/>
    <property type="match status" value="1"/>
</dbReference>
<keyword evidence="4 7" id="KW-0812">Transmembrane</keyword>
<evidence type="ECO:0000313" key="9">
    <source>
        <dbReference type="EMBL" id="MCE5172152.1"/>
    </source>
</evidence>
<dbReference type="PROSITE" id="PS50928">
    <property type="entry name" value="ABC_TM1"/>
    <property type="match status" value="1"/>
</dbReference>
<feature type="transmembrane region" description="Helical" evidence="7">
    <location>
        <begin position="212"/>
        <end position="238"/>
    </location>
</feature>
<dbReference type="InterPro" id="IPR000515">
    <property type="entry name" value="MetI-like"/>
</dbReference>
<gene>
    <name evidence="9" type="ORF">LQV63_22985</name>
</gene>
<feature type="transmembrane region" description="Helical" evidence="7">
    <location>
        <begin position="85"/>
        <end position="106"/>
    </location>
</feature>
<dbReference type="Proteomes" id="UP001199916">
    <property type="component" value="Unassembled WGS sequence"/>
</dbReference>
<sequence length="303" mass="34374">MADMVSLSSKPRPGNRRKRKALLPWLYVLPALLLTGFVIAIPTVGTLYISLTNWDGIRPPEFIGLQNFATLIQDVQFYKALKNNLIWLLLFCTIPVSFSLIVAVLLSRVRRGQMFYRVTFFLPYICSTVVTAKIWSWIYNPFFGINKVLEGWGFTNLPLWLGDPDKALFSVAFVDGWRYWGFLLILFLTGFHQTDRSLEEAAMIDGAGKLRIFWSVIIPQLRPTLLLIMMMTMIWSFAAFDYVYVMTGGGPGNATELIATYMYKEALQNQAPGYASSIALALALFSGIVIAVFGYLRKRGWEI</sequence>
<evidence type="ECO:0000259" key="8">
    <source>
        <dbReference type="PROSITE" id="PS50928"/>
    </source>
</evidence>
<comment type="similarity">
    <text evidence="7">Belongs to the binding-protein-dependent transport system permease family.</text>
</comment>
<organism evidence="9 10">
    <name type="scientific">Paenibacillus profundus</name>
    <dbReference type="NCBI Taxonomy" id="1173085"/>
    <lineage>
        <taxon>Bacteria</taxon>
        <taxon>Bacillati</taxon>
        <taxon>Bacillota</taxon>
        <taxon>Bacilli</taxon>
        <taxon>Bacillales</taxon>
        <taxon>Paenibacillaceae</taxon>
        <taxon>Paenibacillus</taxon>
    </lineage>
</organism>
<evidence type="ECO:0000256" key="2">
    <source>
        <dbReference type="ARBA" id="ARBA00022448"/>
    </source>
</evidence>
<evidence type="ECO:0000256" key="7">
    <source>
        <dbReference type="RuleBase" id="RU363032"/>
    </source>
</evidence>
<proteinExistence type="inferred from homology"/>
<accession>A0ABS8YLQ4</accession>
<dbReference type="SUPFAM" id="SSF161098">
    <property type="entry name" value="MetI-like"/>
    <property type="match status" value="1"/>
</dbReference>
<keyword evidence="2 7" id="KW-0813">Transport</keyword>
<comment type="caution">
    <text evidence="9">The sequence shown here is derived from an EMBL/GenBank/DDBJ whole genome shotgun (WGS) entry which is preliminary data.</text>
</comment>
<evidence type="ECO:0000256" key="3">
    <source>
        <dbReference type="ARBA" id="ARBA00022475"/>
    </source>
</evidence>
<evidence type="ECO:0000256" key="6">
    <source>
        <dbReference type="ARBA" id="ARBA00023136"/>
    </source>
</evidence>
<dbReference type="Pfam" id="PF00528">
    <property type="entry name" value="BPD_transp_1"/>
    <property type="match status" value="1"/>
</dbReference>
<reference evidence="9 10" key="1">
    <citation type="submission" date="2021-11" db="EMBL/GenBank/DDBJ databases">
        <title>Draft genome sequence of Paenibacillus profundus YoMME, a new Gram-positive bacteria with exoelectrogenic properties.</title>
        <authorList>
            <person name="Hubenova Y."/>
            <person name="Hubenova E."/>
            <person name="Manasiev Y."/>
            <person name="Peykov S."/>
            <person name="Mitov M."/>
        </authorList>
    </citation>
    <scope>NUCLEOTIDE SEQUENCE [LARGE SCALE GENOMIC DNA]</scope>
    <source>
        <strain evidence="9 10">YoMME</strain>
    </source>
</reference>
<dbReference type="PANTHER" id="PTHR30193">
    <property type="entry name" value="ABC TRANSPORTER PERMEASE PROTEIN"/>
    <property type="match status" value="1"/>
</dbReference>
<evidence type="ECO:0000256" key="1">
    <source>
        <dbReference type="ARBA" id="ARBA00004651"/>
    </source>
</evidence>
<keyword evidence="5 7" id="KW-1133">Transmembrane helix</keyword>
<dbReference type="PANTHER" id="PTHR30193:SF37">
    <property type="entry name" value="INNER MEMBRANE ABC TRANSPORTER PERMEASE PROTEIN YCJO"/>
    <property type="match status" value="1"/>
</dbReference>
<evidence type="ECO:0000313" key="10">
    <source>
        <dbReference type="Proteomes" id="UP001199916"/>
    </source>
</evidence>
<evidence type="ECO:0000256" key="4">
    <source>
        <dbReference type="ARBA" id="ARBA00022692"/>
    </source>
</evidence>
<feature type="transmembrane region" description="Helical" evidence="7">
    <location>
        <begin position="274"/>
        <end position="296"/>
    </location>
</feature>
<keyword evidence="3" id="KW-1003">Cell membrane</keyword>
<comment type="subcellular location">
    <subcellularLocation>
        <location evidence="1 7">Cell membrane</location>
        <topology evidence="1 7">Multi-pass membrane protein</topology>
    </subcellularLocation>
</comment>
<keyword evidence="6 7" id="KW-0472">Membrane</keyword>
<dbReference type="InterPro" id="IPR051393">
    <property type="entry name" value="ABC_transporter_permease"/>
</dbReference>
<feature type="transmembrane region" description="Helical" evidence="7">
    <location>
        <begin position="167"/>
        <end position="191"/>
    </location>
</feature>
<feature type="transmembrane region" description="Helical" evidence="7">
    <location>
        <begin position="21"/>
        <end position="49"/>
    </location>
</feature>
<feature type="domain" description="ABC transmembrane type-1" evidence="8">
    <location>
        <begin position="81"/>
        <end position="293"/>
    </location>
</feature>
<dbReference type="CDD" id="cd06261">
    <property type="entry name" value="TM_PBP2"/>
    <property type="match status" value="1"/>
</dbReference>
<evidence type="ECO:0000256" key="5">
    <source>
        <dbReference type="ARBA" id="ARBA00022989"/>
    </source>
</evidence>
<dbReference type="InterPro" id="IPR035906">
    <property type="entry name" value="MetI-like_sf"/>
</dbReference>